<sequence>MRAVWSFWSKPFQGEKGRSWQSPLHHLLAWGLSMRLARKYFPETALVTDTPGKALLVDALGLPFTHVSTELDDYRRCDPGWWSLSKVVAYRAQQQPFIHLDTDVFLWKPLPAAMLAASVFAQCPEDHPPLDTYWGPDEVERAFTQHNLTVPVEWEWVRSRSPYGFREANCGIMGANRVDFIQYFASLSLDLMTNPANAPAWAEFPYLSGYMMLTEQFLLNACFEFHRSHPQSPFRGMHMRYLFPSFGEAYNHEAASRVGFTHLLGDAKRDPAIARRLEQRTEQEDGSFYRHCVQLSRHNPFSRHAL</sequence>
<protein>
    <recommendedName>
        <fullName evidence="1">DUF6734 domain-containing protein</fullName>
    </recommendedName>
</protein>
<proteinExistence type="predicted"/>
<comment type="caution">
    <text evidence="2">The sequence shown here is derived from an EMBL/GenBank/DDBJ whole genome shotgun (WGS) entry which is preliminary data.</text>
</comment>
<feature type="domain" description="DUF6734" evidence="1">
    <location>
        <begin position="1"/>
        <end position="294"/>
    </location>
</feature>
<keyword evidence="3" id="KW-1185">Reference proteome</keyword>
<dbReference type="Pfam" id="PF20508">
    <property type="entry name" value="DUF6734"/>
    <property type="match status" value="1"/>
</dbReference>
<dbReference type="InterPro" id="IPR046621">
    <property type="entry name" value="DUF6734"/>
</dbReference>
<reference evidence="2 3" key="1">
    <citation type="submission" date="2018-12" db="EMBL/GenBank/DDBJ databases">
        <title>Sequencing of bacterial isolates from soil warming experiment in Harvard Forest, Massachusetts, USA.</title>
        <authorList>
            <person name="Deangelis K."/>
        </authorList>
    </citation>
    <scope>NUCLEOTIDE SEQUENCE [LARGE SCALE GENOMIC DNA]</scope>
    <source>
        <strain evidence="2 3">EB153</strain>
    </source>
</reference>
<accession>A0A428MCN4</accession>
<gene>
    <name evidence="2" type="ORF">EDE15_0088</name>
</gene>
<name>A0A428MCN4_9BACT</name>
<dbReference type="RefSeq" id="WP_125483474.1">
    <property type="nucleotide sequence ID" value="NZ_RSDW01000001.1"/>
</dbReference>
<evidence type="ECO:0000313" key="3">
    <source>
        <dbReference type="Proteomes" id="UP000269669"/>
    </source>
</evidence>
<organism evidence="2 3">
    <name type="scientific">Edaphobacter aggregans</name>
    <dbReference type="NCBI Taxonomy" id="570835"/>
    <lineage>
        <taxon>Bacteria</taxon>
        <taxon>Pseudomonadati</taxon>
        <taxon>Acidobacteriota</taxon>
        <taxon>Terriglobia</taxon>
        <taxon>Terriglobales</taxon>
        <taxon>Acidobacteriaceae</taxon>
        <taxon>Edaphobacter</taxon>
    </lineage>
</organism>
<evidence type="ECO:0000313" key="2">
    <source>
        <dbReference type="EMBL" id="RSL14635.1"/>
    </source>
</evidence>
<dbReference type="EMBL" id="RSDW01000001">
    <property type="protein sequence ID" value="RSL14635.1"/>
    <property type="molecule type" value="Genomic_DNA"/>
</dbReference>
<evidence type="ECO:0000259" key="1">
    <source>
        <dbReference type="Pfam" id="PF20508"/>
    </source>
</evidence>
<dbReference type="OrthoDB" id="771064at2"/>
<dbReference type="Proteomes" id="UP000269669">
    <property type="component" value="Unassembled WGS sequence"/>
</dbReference>
<dbReference type="AlphaFoldDB" id="A0A428MCN4"/>